<feature type="compositionally biased region" description="Basic and acidic residues" evidence="1">
    <location>
        <begin position="617"/>
        <end position="626"/>
    </location>
</feature>
<dbReference type="PANTHER" id="PTHR47791">
    <property type="entry name" value="MEIOTICALLY UP-REGULATED GENE 191 PROTEIN"/>
    <property type="match status" value="1"/>
</dbReference>
<feature type="chain" id="PRO_5041926415" evidence="2">
    <location>
        <begin position="24"/>
        <end position="661"/>
    </location>
</feature>
<keyword evidence="2" id="KW-0732">Signal</keyword>
<dbReference type="InterPro" id="IPR005198">
    <property type="entry name" value="Glyco_hydro_76"/>
</dbReference>
<keyword evidence="3" id="KW-0378">Hydrolase</keyword>
<accession>A0AAD9H3Q7</accession>
<evidence type="ECO:0000313" key="4">
    <source>
        <dbReference type="Proteomes" id="UP001232148"/>
    </source>
</evidence>
<dbReference type="Proteomes" id="UP001232148">
    <property type="component" value="Unassembled WGS sequence"/>
</dbReference>
<keyword evidence="4" id="KW-1185">Reference proteome</keyword>
<evidence type="ECO:0000313" key="3">
    <source>
        <dbReference type="EMBL" id="KAK2021287.1"/>
    </source>
</evidence>
<feature type="compositionally biased region" description="Basic and acidic residues" evidence="1">
    <location>
        <begin position="591"/>
        <end position="602"/>
    </location>
</feature>
<dbReference type="GO" id="GO:0016787">
    <property type="term" value="F:hydrolase activity"/>
    <property type="evidence" value="ECO:0007669"/>
    <property type="project" value="UniProtKB-KW"/>
</dbReference>
<dbReference type="PANTHER" id="PTHR47791:SF2">
    <property type="entry name" value="ENDO MANNANASE, GH76 FAMILY (EUROFUNG)"/>
    <property type="match status" value="1"/>
</dbReference>
<gene>
    <name evidence="3" type="ORF">LX32DRAFT_264060</name>
</gene>
<protein>
    <submittedName>
        <fullName evidence="3">Glycosyl hydrolase</fullName>
    </submittedName>
</protein>
<evidence type="ECO:0000256" key="2">
    <source>
        <dbReference type="SAM" id="SignalP"/>
    </source>
</evidence>
<dbReference type="Gene3D" id="1.50.10.20">
    <property type="match status" value="1"/>
</dbReference>
<proteinExistence type="predicted"/>
<dbReference type="Pfam" id="PF03663">
    <property type="entry name" value="Glyco_hydro_76"/>
    <property type="match status" value="1"/>
</dbReference>
<dbReference type="EMBL" id="MU843118">
    <property type="protein sequence ID" value="KAK2021287.1"/>
    <property type="molecule type" value="Genomic_DNA"/>
</dbReference>
<feature type="compositionally biased region" description="Pro residues" evidence="1">
    <location>
        <begin position="607"/>
        <end position="616"/>
    </location>
</feature>
<feature type="signal peptide" evidence="2">
    <location>
        <begin position="1"/>
        <end position="23"/>
    </location>
</feature>
<dbReference type="SUPFAM" id="SSF48208">
    <property type="entry name" value="Six-hairpin glycosidases"/>
    <property type="match status" value="1"/>
</dbReference>
<evidence type="ECO:0000256" key="1">
    <source>
        <dbReference type="SAM" id="MobiDB-lite"/>
    </source>
</evidence>
<dbReference type="InterPro" id="IPR053169">
    <property type="entry name" value="MUG_Protein"/>
</dbReference>
<dbReference type="InterPro" id="IPR008928">
    <property type="entry name" value="6-hairpin_glycosidase_sf"/>
</dbReference>
<dbReference type="PROSITE" id="PS51257">
    <property type="entry name" value="PROKAR_LIPOPROTEIN"/>
    <property type="match status" value="1"/>
</dbReference>
<sequence length="661" mass="72108">MARTCSLLLEAYLLVVALASCAAALVATTLPPKSFCPIFYPEAQPPTDCEPKQPTTFLAAPQAASGPSTDTPDAKDEPLEAAFEALTVMQHDFFASDQGTWPEAIDWTAAVMETMLSGTLTSLSQALAVLDVGGNSDKRAKSNLIDTFFTQLVASYFGQDDVAIRHEAFDDILWVVLGWIDAIKFVNMHSQLFYPREGLDESASPGLGDALANSPWHGQYWIPSFAHRARIFWDLGSKGWDTLLCGGGMNWNPRLEPYKNAITNELYIAASISMYLWFPGDNNTTPWINGASGVKATREPKYLAAAIEGYKWITGVNMTNDAGLYVDGYHIDKSKQDNTECDLRSEAVFTYNQGVLLTGQRGLFTATGSASYLQDGHQLIQAVINASGWDLELDRPIDNLSDLPPGYLPPWRGLGRGGILEDSCDASATCSQDGQTFKGIFFHHFVTFCQPIDPAVIDPGMTVDAQAYDQIKTAHASACQAYLGWVRHNAKSALLTRDREGRFGEWWGAGVFQGVLPTMATDGIPHSAPNLTDYRNYGLPHDGVWANGDPDKVWAPNGGARKNQTRGFVVVSDEEQTGQQVLVGLSKQAPRGKDADGRKAGFERQAAPPPPPPPRGDPNDRGRGRTPETQNGGMALMRAWWELVAASDASYTKQHQHARRG</sequence>
<comment type="caution">
    <text evidence="3">The sequence shown here is derived from an EMBL/GenBank/DDBJ whole genome shotgun (WGS) entry which is preliminary data.</text>
</comment>
<reference evidence="3" key="1">
    <citation type="submission" date="2021-06" db="EMBL/GenBank/DDBJ databases">
        <title>Comparative genomics, transcriptomics and evolutionary studies reveal genomic signatures of adaptation to plant cell wall in hemibiotrophic fungi.</title>
        <authorList>
            <consortium name="DOE Joint Genome Institute"/>
            <person name="Baroncelli R."/>
            <person name="Diaz J.F."/>
            <person name="Benocci T."/>
            <person name="Peng M."/>
            <person name="Battaglia E."/>
            <person name="Haridas S."/>
            <person name="Andreopoulos W."/>
            <person name="Labutti K."/>
            <person name="Pangilinan J."/>
            <person name="Floch G.L."/>
            <person name="Makela M.R."/>
            <person name="Henrissat B."/>
            <person name="Grigoriev I.V."/>
            <person name="Crouch J.A."/>
            <person name="De Vries R.P."/>
            <person name="Sukno S.A."/>
            <person name="Thon M.R."/>
        </authorList>
    </citation>
    <scope>NUCLEOTIDE SEQUENCE</scope>
    <source>
        <strain evidence="3">MAFF235873</strain>
    </source>
</reference>
<organism evidence="3 4">
    <name type="scientific">Colletotrichum zoysiae</name>
    <dbReference type="NCBI Taxonomy" id="1216348"/>
    <lineage>
        <taxon>Eukaryota</taxon>
        <taxon>Fungi</taxon>
        <taxon>Dikarya</taxon>
        <taxon>Ascomycota</taxon>
        <taxon>Pezizomycotina</taxon>
        <taxon>Sordariomycetes</taxon>
        <taxon>Hypocreomycetidae</taxon>
        <taxon>Glomerellales</taxon>
        <taxon>Glomerellaceae</taxon>
        <taxon>Colletotrichum</taxon>
        <taxon>Colletotrichum graminicola species complex</taxon>
    </lineage>
</organism>
<dbReference type="GO" id="GO:0005975">
    <property type="term" value="P:carbohydrate metabolic process"/>
    <property type="evidence" value="ECO:0007669"/>
    <property type="project" value="InterPro"/>
</dbReference>
<feature type="region of interest" description="Disordered" evidence="1">
    <location>
        <begin position="581"/>
        <end position="634"/>
    </location>
</feature>
<dbReference type="AlphaFoldDB" id="A0AAD9H3Q7"/>
<name>A0AAD9H3Q7_9PEZI</name>